<feature type="domain" description="Reverse transcriptase" evidence="10">
    <location>
        <begin position="74"/>
        <end position="284"/>
    </location>
</feature>
<sequence>MRAANRKLFDHLLFLLTNMSKQKEINKWKTFFKNRGLSEEISDKYINYITKLLENRTPIIFEFNHLALLLGRQPFYLASVVNAPNNHYRSFKLKKRSGGFREITTPFPALLEMQYWIFNNILKNVSINPCAHGFAHKKSIITNATLHAGQNELLKLDLKDFFPSININRIIYVFKSLGYPNEIAFYLASICSYEESLPQGAPTSPVLSNIIAKQLDKRLINLAKKYNLKFTRYADDLTFSGKNIPAKFIEYIKVIIEEEGFDLNEAKTRLYKSNRKRIVTGISVLEKEIKIPREYKRNLRQELHFIFKYSFESHIKKKKIRKSNYLESLIGKVNFWLSVEPKNGFALDAKKRLFEIYKNYYPQQ</sequence>
<keyword evidence="12" id="KW-1185">Reference proteome</keyword>
<reference evidence="12" key="1">
    <citation type="journal article" date="2019" name="Int. J. Syst. Evol. Microbiol.">
        <title>The Global Catalogue of Microorganisms (GCM) 10K type strain sequencing project: providing services to taxonomists for standard genome sequencing and annotation.</title>
        <authorList>
            <consortium name="The Broad Institute Genomics Platform"/>
            <consortium name="The Broad Institute Genome Sequencing Center for Infectious Disease"/>
            <person name="Wu L."/>
            <person name="Ma J."/>
        </authorList>
    </citation>
    <scope>NUCLEOTIDE SEQUENCE [LARGE SCALE GENOMIC DNA]</scope>
    <source>
        <strain evidence="12">CECT 8551</strain>
    </source>
</reference>
<evidence type="ECO:0000313" key="12">
    <source>
        <dbReference type="Proteomes" id="UP001595766"/>
    </source>
</evidence>
<evidence type="ECO:0000256" key="6">
    <source>
        <dbReference type="ARBA" id="ARBA00022918"/>
    </source>
</evidence>
<dbReference type="RefSeq" id="WP_241293871.1">
    <property type="nucleotide sequence ID" value="NZ_JAKZGR010000005.1"/>
</dbReference>
<gene>
    <name evidence="11" type="ORF">ACFOUP_14535</name>
</gene>
<dbReference type="PANTHER" id="PTHR34047">
    <property type="entry name" value="NUCLEAR INTRON MATURASE 1, MITOCHONDRIAL-RELATED"/>
    <property type="match status" value="1"/>
</dbReference>
<evidence type="ECO:0000256" key="3">
    <source>
        <dbReference type="ARBA" id="ARBA00022695"/>
    </source>
</evidence>
<name>A0ABV8EQG8_9BACT</name>
<evidence type="ECO:0000313" key="11">
    <source>
        <dbReference type="EMBL" id="MFC3977600.1"/>
    </source>
</evidence>
<evidence type="ECO:0000256" key="8">
    <source>
        <dbReference type="ARBA" id="ARBA00034120"/>
    </source>
</evidence>
<keyword evidence="4" id="KW-0479">Metal-binding</keyword>
<dbReference type="EMBL" id="JBHSAV010000057">
    <property type="protein sequence ID" value="MFC3977600.1"/>
    <property type="molecule type" value="Genomic_DNA"/>
</dbReference>
<dbReference type="InterPro" id="IPR000123">
    <property type="entry name" value="Reverse_transcriptase_msDNA"/>
</dbReference>
<dbReference type="InterPro" id="IPR000477">
    <property type="entry name" value="RT_dom"/>
</dbReference>
<dbReference type="GO" id="GO:0003964">
    <property type="term" value="F:RNA-directed DNA polymerase activity"/>
    <property type="evidence" value="ECO:0007669"/>
    <property type="project" value="UniProtKB-KW"/>
</dbReference>
<dbReference type="InterPro" id="IPR051083">
    <property type="entry name" value="GrpII_Intron_Splice-Mob/Def"/>
</dbReference>
<accession>A0ABV8EQG8</accession>
<evidence type="ECO:0000256" key="1">
    <source>
        <dbReference type="ARBA" id="ARBA00012493"/>
    </source>
</evidence>
<dbReference type="PROSITE" id="PS50878">
    <property type="entry name" value="RT_POL"/>
    <property type="match status" value="1"/>
</dbReference>
<dbReference type="PANTHER" id="PTHR34047:SF7">
    <property type="entry name" value="RNA-DIRECTED DNA POLYMERASE"/>
    <property type="match status" value="1"/>
</dbReference>
<evidence type="ECO:0000256" key="2">
    <source>
        <dbReference type="ARBA" id="ARBA00022679"/>
    </source>
</evidence>
<dbReference type="SUPFAM" id="SSF56672">
    <property type="entry name" value="DNA/RNA polymerases"/>
    <property type="match status" value="1"/>
</dbReference>
<evidence type="ECO:0000256" key="4">
    <source>
        <dbReference type="ARBA" id="ARBA00022723"/>
    </source>
</evidence>
<dbReference type="Pfam" id="PF00078">
    <property type="entry name" value="RVT_1"/>
    <property type="match status" value="1"/>
</dbReference>
<protein>
    <recommendedName>
        <fullName evidence="1">RNA-directed DNA polymerase</fullName>
        <ecNumber evidence="1">2.7.7.49</ecNumber>
    </recommendedName>
</protein>
<dbReference type="CDD" id="cd03487">
    <property type="entry name" value="RT_Bac_retron_II"/>
    <property type="match status" value="1"/>
</dbReference>
<keyword evidence="7" id="KW-0051">Antiviral defense</keyword>
<dbReference type="NCBIfam" id="NF038233">
    <property type="entry name" value="retron_St85_RT"/>
    <property type="match status" value="1"/>
</dbReference>
<comment type="similarity">
    <text evidence="8">Belongs to the bacterial reverse transcriptase family.</text>
</comment>
<organism evidence="11 12">
    <name type="scientific">Belliella kenyensis</name>
    <dbReference type="NCBI Taxonomy" id="1472724"/>
    <lineage>
        <taxon>Bacteria</taxon>
        <taxon>Pseudomonadati</taxon>
        <taxon>Bacteroidota</taxon>
        <taxon>Cytophagia</taxon>
        <taxon>Cytophagales</taxon>
        <taxon>Cyclobacteriaceae</taxon>
        <taxon>Belliella</taxon>
    </lineage>
</organism>
<dbReference type="Proteomes" id="UP001595766">
    <property type="component" value="Unassembled WGS sequence"/>
</dbReference>
<comment type="catalytic activity">
    <reaction evidence="9">
        <text>DNA(n) + a 2'-deoxyribonucleoside 5'-triphosphate = DNA(n+1) + diphosphate</text>
        <dbReference type="Rhea" id="RHEA:22508"/>
        <dbReference type="Rhea" id="RHEA-COMP:17339"/>
        <dbReference type="Rhea" id="RHEA-COMP:17340"/>
        <dbReference type="ChEBI" id="CHEBI:33019"/>
        <dbReference type="ChEBI" id="CHEBI:61560"/>
        <dbReference type="ChEBI" id="CHEBI:173112"/>
        <dbReference type="EC" id="2.7.7.49"/>
    </reaction>
</comment>
<comment type="caution">
    <text evidence="11">The sequence shown here is derived from an EMBL/GenBank/DDBJ whole genome shotgun (WGS) entry which is preliminary data.</text>
</comment>
<keyword evidence="5" id="KW-0460">Magnesium</keyword>
<proteinExistence type="inferred from homology"/>
<keyword evidence="2" id="KW-0808">Transferase</keyword>
<evidence type="ECO:0000256" key="5">
    <source>
        <dbReference type="ARBA" id="ARBA00022842"/>
    </source>
</evidence>
<evidence type="ECO:0000259" key="10">
    <source>
        <dbReference type="PROSITE" id="PS50878"/>
    </source>
</evidence>
<evidence type="ECO:0000256" key="9">
    <source>
        <dbReference type="ARBA" id="ARBA00048173"/>
    </source>
</evidence>
<dbReference type="PRINTS" id="PR00866">
    <property type="entry name" value="RNADNAPOLMS"/>
</dbReference>
<keyword evidence="3" id="KW-0548">Nucleotidyltransferase</keyword>
<keyword evidence="6 11" id="KW-0695">RNA-directed DNA polymerase</keyword>
<dbReference type="InterPro" id="IPR043502">
    <property type="entry name" value="DNA/RNA_pol_sf"/>
</dbReference>
<dbReference type="EC" id="2.7.7.49" evidence="1"/>
<evidence type="ECO:0000256" key="7">
    <source>
        <dbReference type="ARBA" id="ARBA00023118"/>
    </source>
</evidence>